<dbReference type="Pfam" id="PF00933">
    <property type="entry name" value="Glyco_hydro_3"/>
    <property type="match status" value="1"/>
</dbReference>
<dbReference type="InterPro" id="IPR036881">
    <property type="entry name" value="Glyco_hydro_3_C_sf"/>
</dbReference>
<comment type="similarity">
    <text evidence="1">Belongs to the glycosyl hydrolase 3 family.</text>
</comment>
<comment type="caution">
    <text evidence="4">The sequence shown here is derived from an EMBL/GenBank/DDBJ whole genome shotgun (WGS) entry which is preliminary data.</text>
</comment>
<dbReference type="Gene3D" id="3.40.50.1700">
    <property type="entry name" value="Glycoside hydrolase family 3 C-terminal domain"/>
    <property type="match status" value="1"/>
</dbReference>
<name>A0A8J7VTY9_9GAMM</name>
<dbReference type="Proteomes" id="UP000675747">
    <property type="component" value="Unassembled WGS sequence"/>
</dbReference>
<dbReference type="Pfam" id="PF03372">
    <property type="entry name" value="Exo_endo_phos"/>
    <property type="match status" value="1"/>
</dbReference>
<dbReference type="Gene3D" id="3.60.10.10">
    <property type="entry name" value="Endonuclease/exonuclease/phosphatase"/>
    <property type="match status" value="1"/>
</dbReference>
<dbReference type="PANTHER" id="PTHR42715">
    <property type="entry name" value="BETA-GLUCOSIDASE"/>
    <property type="match status" value="1"/>
</dbReference>
<evidence type="ECO:0000256" key="2">
    <source>
        <dbReference type="ARBA" id="ARBA00022801"/>
    </source>
</evidence>
<dbReference type="GO" id="GO:0005975">
    <property type="term" value="P:carbohydrate metabolic process"/>
    <property type="evidence" value="ECO:0007669"/>
    <property type="project" value="InterPro"/>
</dbReference>
<dbReference type="GO" id="GO:0004553">
    <property type="term" value="F:hydrolase activity, hydrolyzing O-glycosyl compounds"/>
    <property type="evidence" value="ECO:0007669"/>
    <property type="project" value="InterPro"/>
</dbReference>
<organism evidence="4">
    <name type="scientific">Coralloluteibacterium stylophorae</name>
    <dbReference type="NCBI Taxonomy" id="1776034"/>
    <lineage>
        <taxon>Bacteria</taxon>
        <taxon>Pseudomonadati</taxon>
        <taxon>Pseudomonadota</taxon>
        <taxon>Gammaproteobacteria</taxon>
        <taxon>Lysobacterales</taxon>
        <taxon>Lysobacteraceae</taxon>
        <taxon>Coralloluteibacterium</taxon>
    </lineage>
</organism>
<dbReference type="InterPro" id="IPR026891">
    <property type="entry name" value="Fn3-like"/>
</dbReference>
<evidence type="ECO:0000256" key="1">
    <source>
        <dbReference type="ARBA" id="ARBA00005336"/>
    </source>
</evidence>
<dbReference type="Gene3D" id="3.20.20.300">
    <property type="entry name" value="Glycoside hydrolase, family 3, N-terminal domain"/>
    <property type="match status" value="1"/>
</dbReference>
<dbReference type="SUPFAM" id="SSF56219">
    <property type="entry name" value="DNase I-like"/>
    <property type="match status" value="1"/>
</dbReference>
<dbReference type="PANTHER" id="PTHR42715:SF10">
    <property type="entry name" value="BETA-GLUCOSIDASE"/>
    <property type="match status" value="1"/>
</dbReference>
<dbReference type="InterPro" id="IPR005135">
    <property type="entry name" value="Endo/exonuclease/phosphatase"/>
</dbReference>
<dbReference type="InterPro" id="IPR036691">
    <property type="entry name" value="Endo/exonu/phosph_ase_sf"/>
</dbReference>
<keyword evidence="6" id="KW-1185">Reference proteome</keyword>
<dbReference type="PRINTS" id="PR00133">
    <property type="entry name" value="GLHYDRLASE3"/>
</dbReference>
<protein>
    <submittedName>
        <fullName evidence="4">Glycoside hydrolase family 3 C-terminal domain-containing protein</fullName>
    </submittedName>
</protein>
<dbReference type="InterPro" id="IPR013783">
    <property type="entry name" value="Ig-like_fold"/>
</dbReference>
<dbReference type="SUPFAM" id="SSF51445">
    <property type="entry name" value="(Trans)glycosidases"/>
    <property type="match status" value="1"/>
</dbReference>
<sequence>MSPRSAAAPLRVLTLNIYHDKADWPARRARIVDGIRALDPDVVALQEVLQHEGLRNQAEDLAEALGYEAHFFSVDPAGAPKRYGNALLTRDPVLHAASRALPPLQDGRVAGRVDIAVGARRYAMVVTHLHHTPEGGAIRAEQLGDLLAWLEETADGVPLVLMGDFNAPSEAAVFAPLRADFVEAYASLHEGGDLARTTLNPAFFDARRQKRIDHVFAQRDAFDVREARIVLDAPDRQGTWPSDHFGLLATLVPRPLPQTARAWEQRALTPDARARALVAAMTADEKFRLIRSDFGLGVDGGPRPEGALGSAGYTPAIARLGIPALQLADAGLGVTNPANIRPGDYATPMPSGPMTASTWSPEIAWAGGATMGRQAWRKGFNVLLAGSLNLQRDPRNGRNFEYAGEDPLLAGTLVGASVRGIQDQHVVSTLKHFAMNDMETGRNTHSADIGARAMHESDLLAFRVAMEVEEPGAVMSAYNRINGTYAGEHAELLDRVLKRDWGFGGWVLSDWGGAHSAAQAANAGLDQQSAGEVFDKEVWFDRPLREAIAAGTVAPARLDDMATRVLRGLIATGAFDHPPRIAPIDVAADEAVVQRTAEAGIVLLHNPDGLLPLAKDVRRVLVVGGHADRGVIAGGGSSAVLGRGGNAVEGIAPTTWPGPVVFHPSSPLAALRALLPQAEVRFVDGRDLRDASRAAGEVDAVVVFATQWSAESVDLPDMDLPQGQDALIAAVAEANPRTAVVLETNGPVPMPWREDVGAVLEAWYPGIRGGEAIARVLLGEVNPSGRLPVTWPTGLEQLPRPALPGLGFDPPQPPGDAIDYTIEGANVGYRWFAARGLEPLYPFGHGLSYTTFAYDDFRVRVLGPEVWAYFSVANTGARRGADVPQLYLELPAGHPTPVRLAGWQRIELDPGERREVAVRLSPHALADYDPDARRWHIPGGRYGVRLARSAGDAGEVRRIELPPRTLEMRIGSAPTAAP</sequence>
<dbReference type="InterPro" id="IPR036962">
    <property type="entry name" value="Glyco_hydro_3_N_sf"/>
</dbReference>
<dbReference type="EMBL" id="JAGQFT020000004">
    <property type="protein sequence ID" value="MBS7456998.1"/>
    <property type="molecule type" value="Genomic_DNA"/>
</dbReference>
<evidence type="ECO:0000313" key="4">
    <source>
        <dbReference type="EMBL" id="MBR0561839.1"/>
    </source>
</evidence>
<reference evidence="5 6" key="1">
    <citation type="journal article" date="2021" name="Microbiol. Resour. Announc.">
        <title>Draft Genome Sequence of Coralloluteibacterium stylophorae LMG 29479T.</title>
        <authorList>
            <person name="Karlyshev A.V."/>
            <person name="Kudryashova E.B."/>
            <person name="Ariskina E.V."/>
            <person name="Conroy A.P."/>
            <person name="Abidueva E.Y."/>
        </authorList>
    </citation>
    <scope>NUCLEOTIDE SEQUENCE [LARGE SCALE GENOMIC DNA]</scope>
    <source>
        <strain evidence="5 6">LMG 29479</strain>
    </source>
</reference>
<reference evidence="4" key="2">
    <citation type="submission" date="2021-04" db="EMBL/GenBank/DDBJ databases">
        <authorList>
            <person name="Karlyshev A.V."/>
        </authorList>
    </citation>
    <scope>NUCLEOTIDE SEQUENCE</scope>
    <source>
        <strain evidence="4">LMG 29479</strain>
    </source>
</reference>
<dbReference type="InterPro" id="IPR001764">
    <property type="entry name" value="Glyco_hydro_3_N"/>
</dbReference>
<dbReference type="Pfam" id="PF14310">
    <property type="entry name" value="Fn3-like"/>
    <property type="match status" value="1"/>
</dbReference>
<evidence type="ECO:0000259" key="3">
    <source>
        <dbReference type="SMART" id="SM01217"/>
    </source>
</evidence>
<proteinExistence type="inferred from homology"/>
<evidence type="ECO:0000313" key="5">
    <source>
        <dbReference type="EMBL" id="MBS7456998.1"/>
    </source>
</evidence>
<evidence type="ECO:0000313" key="6">
    <source>
        <dbReference type="Proteomes" id="UP000675747"/>
    </source>
</evidence>
<dbReference type="FunFam" id="3.20.20.300:FF:000016">
    <property type="entry name" value="Exported beta-glucosidase"/>
    <property type="match status" value="1"/>
</dbReference>
<dbReference type="InterPro" id="IPR002772">
    <property type="entry name" value="Glyco_hydro_3_C"/>
</dbReference>
<dbReference type="AlphaFoldDB" id="A0A8J7VTY9"/>
<keyword evidence="2 4" id="KW-0378">Hydrolase</keyword>
<dbReference type="EMBL" id="JAGQFT010000023">
    <property type="protein sequence ID" value="MBR0561839.1"/>
    <property type="molecule type" value="Genomic_DNA"/>
</dbReference>
<dbReference type="SMART" id="SM01217">
    <property type="entry name" value="Fn3_like"/>
    <property type="match status" value="1"/>
</dbReference>
<dbReference type="RefSeq" id="WP_211925806.1">
    <property type="nucleotide sequence ID" value="NZ_JBHRTJ010000005.1"/>
</dbReference>
<dbReference type="Gene3D" id="2.60.40.10">
    <property type="entry name" value="Immunoglobulins"/>
    <property type="match status" value="1"/>
</dbReference>
<accession>A0A8J7VTY9</accession>
<gene>
    <name evidence="5" type="ORF">KB893_007600</name>
    <name evidence="4" type="ORF">KB893_04825</name>
</gene>
<dbReference type="Pfam" id="PF01915">
    <property type="entry name" value="Glyco_hydro_3_C"/>
    <property type="match status" value="1"/>
</dbReference>
<feature type="domain" description="Fibronectin type III-like" evidence="3">
    <location>
        <begin position="882"/>
        <end position="950"/>
    </location>
</feature>
<dbReference type="InterPro" id="IPR017853">
    <property type="entry name" value="GH"/>
</dbReference>
<dbReference type="InterPro" id="IPR050288">
    <property type="entry name" value="Cellulose_deg_GH3"/>
</dbReference>
<dbReference type="SUPFAM" id="SSF52279">
    <property type="entry name" value="Beta-D-glucan exohydrolase, C-terminal domain"/>
    <property type="match status" value="1"/>
</dbReference>